<dbReference type="PANTHER" id="PTHR16260">
    <property type="entry name" value="SIMILAR TO 1700123O20RIK PROTEIN"/>
    <property type="match status" value="1"/>
</dbReference>
<protein>
    <submittedName>
        <fullName evidence="2">Uncharacterized protein</fullName>
    </submittedName>
</protein>
<sequence>MSWFSHTLQGPGRRPPSPQTLPSAMEDLSYACLAQPRAQLQPVATAPTSLAQFPSVPKATAPPSLEDLSCSSAGLGVEAGPMPLSYVTMQEQRCVLSWFQGWGVPQRERFLQDLLSKAVPGKVCTLLEQLNTLQVQDRPPNIFECQLRLWSQWFESWSEAERNSFLQALEDRDPIFTAHFYRGVAGTAGRQ</sequence>
<name>A0A9Q1DFA0_CONCO</name>
<evidence type="ECO:0000313" key="2">
    <source>
        <dbReference type="EMBL" id="KAJ8268594.1"/>
    </source>
</evidence>
<evidence type="ECO:0000313" key="3">
    <source>
        <dbReference type="Proteomes" id="UP001152803"/>
    </source>
</evidence>
<dbReference type="InterPro" id="IPR028019">
    <property type="entry name" value="DUF4508"/>
</dbReference>
<accession>A0A9Q1DFA0</accession>
<feature type="region of interest" description="Disordered" evidence="1">
    <location>
        <begin position="1"/>
        <end position="21"/>
    </location>
</feature>
<dbReference type="OrthoDB" id="6514241at2759"/>
<dbReference type="Pfam" id="PF14969">
    <property type="entry name" value="DUF4508"/>
    <property type="match status" value="1"/>
</dbReference>
<gene>
    <name evidence="2" type="ORF">COCON_G00137660</name>
</gene>
<reference evidence="2" key="1">
    <citation type="journal article" date="2023" name="Science">
        <title>Genome structures resolve the early diversification of teleost fishes.</title>
        <authorList>
            <person name="Parey E."/>
            <person name="Louis A."/>
            <person name="Montfort J."/>
            <person name="Bouchez O."/>
            <person name="Roques C."/>
            <person name="Iampietro C."/>
            <person name="Lluch J."/>
            <person name="Castinel A."/>
            <person name="Donnadieu C."/>
            <person name="Desvignes T."/>
            <person name="Floi Bucao C."/>
            <person name="Jouanno E."/>
            <person name="Wen M."/>
            <person name="Mejri S."/>
            <person name="Dirks R."/>
            <person name="Jansen H."/>
            <person name="Henkel C."/>
            <person name="Chen W.J."/>
            <person name="Zahm M."/>
            <person name="Cabau C."/>
            <person name="Klopp C."/>
            <person name="Thompson A.W."/>
            <person name="Robinson-Rechavi M."/>
            <person name="Braasch I."/>
            <person name="Lecointre G."/>
            <person name="Bobe J."/>
            <person name="Postlethwait J.H."/>
            <person name="Berthelot C."/>
            <person name="Roest Crollius H."/>
            <person name="Guiguen Y."/>
        </authorList>
    </citation>
    <scope>NUCLEOTIDE SEQUENCE</scope>
    <source>
        <strain evidence="2">Concon-B</strain>
    </source>
</reference>
<dbReference type="PANTHER" id="PTHR16260:SF3">
    <property type="entry name" value="CHROMOSOME 14 OPEN READING FRAME 119-LIKE-RELATED"/>
    <property type="match status" value="1"/>
</dbReference>
<comment type="caution">
    <text evidence="2">The sequence shown here is derived from an EMBL/GenBank/DDBJ whole genome shotgun (WGS) entry which is preliminary data.</text>
</comment>
<proteinExistence type="predicted"/>
<dbReference type="Proteomes" id="UP001152803">
    <property type="component" value="Unassembled WGS sequence"/>
</dbReference>
<evidence type="ECO:0000256" key="1">
    <source>
        <dbReference type="SAM" id="MobiDB-lite"/>
    </source>
</evidence>
<keyword evidence="3" id="KW-1185">Reference proteome</keyword>
<dbReference type="AlphaFoldDB" id="A0A9Q1DFA0"/>
<organism evidence="2 3">
    <name type="scientific">Conger conger</name>
    <name type="common">Conger eel</name>
    <name type="synonym">Muraena conger</name>
    <dbReference type="NCBI Taxonomy" id="82655"/>
    <lineage>
        <taxon>Eukaryota</taxon>
        <taxon>Metazoa</taxon>
        <taxon>Chordata</taxon>
        <taxon>Craniata</taxon>
        <taxon>Vertebrata</taxon>
        <taxon>Euteleostomi</taxon>
        <taxon>Actinopterygii</taxon>
        <taxon>Neopterygii</taxon>
        <taxon>Teleostei</taxon>
        <taxon>Anguilliformes</taxon>
        <taxon>Congridae</taxon>
        <taxon>Conger</taxon>
    </lineage>
</organism>
<dbReference type="EMBL" id="JAFJMO010000009">
    <property type="protein sequence ID" value="KAJ8268594.1"/>
    <property type="molecule type" value="Genomic_DNA"/>
</dbReference>